<organism evidence="1 2">
    <name type="scientific">Pyricularia oryzae</name>
    <name type="common">Rice blast fungus</name>
    <name type="synonym">Magnaporthe oryzae</name>
    <dbReference type="NCBI Taxonomy" id="318829"/>
    <lineage>
        <taxon>Eukaryota</taxon>
        <taxon>Fungi</taxon>
        <taxon>Dikarya</taxon>
        <taxon>Ascomycota</taxon>
        <taxon>Pezizomycotina</taxon>
        <taxon>Sordariomycetes</taxon>
        <taxon>Sordariomycetidae</taxon>
        <taxon>Magnaporthales</taxon>
        <taxon>Pyriculariaceae</taxon>
        <taxon>Pyricularia</taxon>
    </lineage>
</organism>
<evidence type="ECO:0000313" key="1">
    <source>
        <dbReference type="EMBL" id="QBZ54639.1"/>
    </source>
</evidence>
<dbReference type="EMBL" id="CP034204">
    <property type="protein sequence ID" value="QBZ54639.1"/>
    <property type="molecule type" value="Genomic_DNA"/>
</dbReference>
<proteinExistence type="predicted"/>
<dbReference type="AlphaFoldDB" id="A0A4P7MX81"/>
<protein>
    <submittedName>
        <fullName evidence="1">Uncharacterized protein</fullName>
    </submittedName>
</protein>
<gene>
    <name evidence="1" type="ORF">PoMZ_10346</name>
</gene>
<dbReference type="Proteomes" id="UP000294847">
    <property type="component" value="Chromosome 1"/>
</dbReference>
<sequence>MDIDTLPLVSFSCNNYRREKCRYPQAKTNAEHGEAYVGMISGDAGCKLPTFLRIEPDLCLHFTGLFLSG</sequence>
<evidence type="ECO:0000313" key="2">
    <source>
        <dbReference type="Proteomes" id="UP000294847"/>
    </source>
</evidence>
<reference evidence="1 2" key="1">
    <citation type="journal article" date="2019" name="Mol. Biol. Evol.">
        <title>Blast fungal genomes show frequent chromosomal changes, gene gains and losses, and effector gene turnover.</title>
        <authorList>
            <person name="Gomez Luciano L.B."/>
            <person name="Jason Tsai I."/>
            <person name="Chuma I."/>
            <person name="Tosa Y."/>
            <person name="Chen Y.H."/>
            <person name="Li J.Y."/>
            <person name="Li M.Y."/>
            <person name="Jade Lu M.Y."/>
            <person name="Nakayashiki H."/>
            <person name="Li W.H."/>
        </authorList>
    </citation>
    <scope>NUCLEOTIDE SEQUENCE [LARGE SCALE GENOMIC DNA]</scope>
    <source>
        <strain evidence="1">MZ5-1-6</strain>
    </source>
</reference>
<name>A0A4P7MX81_PYROR</name>
<accession>A0A4P7MX81</accession>